<reference evidence="9" key="2">
    <citation type="journal article" date="2021" name="PeerJ">
        <title>Extensive microbial diversity within the chicken gut microbiome revealed by metagenomics and culture.</title>
        <authorList>
            <person name="Gilroy R."/>
            <person name="Ravi A."/>
            <person name="Getino M."/>
            <person name="Pursley I."/>
            <person name="Horton D.L."/>
            <person name="Alikhan N.F."/>
            <person name="Baker D."/>
            <person name="Gharbi K."/>
            <person name="Hall N."/>
            <person name="Watson M."/>
            <person name="Adriaenssens E.M."/>
            <person name="Foster-Nyarko E."/>
            <person name="Jarju S."/>
            <person name="Secka A."/>
            <person name="Antonio M."/>
            <person name="Oren A."/>
            <person name="Chaudhuri R.R."/>
            <person name="La Ragione R."/>
            <person name="Hildebrand F."/>
            <person name="Pallen M.J."/>
        </authorList>
    </citation>
    <scope>NUCLEOTIDE SEQUENCE</scope>
    <source>
        <strain evidence="9">6276</strain>
    </source>
</reference>
<dbReference type="CDD" id="cd01086">
    <property type="entry name" value="MetAP1"/>
    <property type="match status" value="1"/>
</dbReference>
<keyword evidence="5 6" id="KW-0378">Hydrolase</keyword>
<dbReference type="AlphaFoldDB" id="A0A9D1F1K8"/>
<gene>
    <name evidence="6 9" type="primary">map</name>
    <name evidence="9" type="ORF">IAC10_12245</name>
</gene>
<dbReference type="GO" id="GO:0070006">
    <property type="term" value="F:metalloaminopeptidase activity"/>
    <property type="evidence" value="ECO:0007669"/>
    <property type="project" value="UniProtKB-UniRule"/>
</dbReference>
<sequence>MISRKSREEIKLMRHAGHIVALVHQKMKEVIEPGISTKELDEIAHQVIRENRAIPTFLGYQGFPGCICASINEQVVHGIPNENVKLKEGDIIAVDVGATYRGLVGDSAWSYAVGKIDEDKQRLMKATEEALYAGIDKMRIDNVLDDISGAVEDVANSYGFGIVRQYGGHGVGHNMHEEPFLFNYRVGDKTIIKQGYAIAIEPMLNLGGDEVSVADDEWTVSTVDGKPSAHFEHTVIATEDGPLITTKLME</sequence>
<reference evidence="9" key="1">
    <citation type="submission" date="2020-10" db="EMBL/GenBank/DDBJ databases">
        <authorList>
            <person name="Gilroy R."/>
        </authorList>
    </citation>
    <scope>NUCLEOTIDE SEQUENCE</scope>
    <source>
        <strain evidence="9">6276</strain>
    </source>
</reference>
<feature type="binding site" evidence="6">
    <location>
        <position position="95"/>
    </location>
    <ligand>
        <name>a divalent metal cation</name>
        <dbReference type="ChEBI" id="CHEBI:60240"/>
        <label>1</label>
    </ligand>
</feature>
<accession>A0A9D1F1K8</accession>
<dbReference type="NCBIfam" id="TIGR00500">
    <property type="entry name" value="met_pdase_I"/>
    <property type="match status" value="1"/>
</dbReference>
<feature type="binding site" evidence="6">
    <location>
        <position position="232"/>
    </location>
    <ligand>
        <name>a divalent metal cation</name>
        <dbReference type="ChEBI" id="CHEBI:60240"/>
        <label>2</label>
        <note>catalytic</note>
    </ligand>
</feature>
<feature type="binding site" evidence="6">
    <location>
        <position position="169"/>
    </location>
    <ligand>
        <name>a divalent metal cation</name>
        <dbReference type="ChEBI" id="CHEBI:60240"/>
        <label>2</label>
        <note>catalytic</note>
    </ligand>
</feature>
<dbReference type="GO" id="GO:0004239">
    <property type="term" value="F:initiator methionyl aminopeptidase activity"/>
    <property type="evidence" value="ECO:0007669"/>
    <property type="project" value="UniProtKB-UniRule"/>
</dbReference>
<evidence type="ECO:0000313" key="10">
    <source>
        <dbReference type="Proteomes" id="UP000823928"/>
    </source>
</evidence>
<keyword evidence="3 6" id="KW-0645">Protease</keyword>
<evidence type="ECO:0000259" key="8">
    <source>
        <dbReference type="Pfam" id="PF00557"/>
    </source>
</evidence>
<dbReference type="PANTHER" id="PTHR43330">
    <property type="entry name" value="METHIONINE AMINOPEPTIDASE"/>
    <property type="match status" value="1"/>
</dbReference>
<dbReference type="GO" id="GO:0005829">
    <property type="term" value="C:cytosol"/>
    <property type="evidence" value="ECO:0007669"/>
    <property type="project" value="TreeGrafter"/>
</dbReference>
<keyword evidence="2 6" id="KW-0031">Aminopeptidase</keyword>
<comment type="similarity">
    <text evidence="6">Belongs to the peptidase M24A family. Methionine aminopeptidase type 1 subfamily.</text>
</comment>
<dbReference type="Gene3D" id="3.90.230.10">
    <property type="entry name" value="Creatinase/methionine aminopeptidase superfamily"/>
    <property type="match status" value="1"/>
</dbReference>
<feature type="binding site" evidence="6">
    <location>
        <position position="106"/>
    </location>
    <ligand>
        <name>a divalent metal cation</name>
        <dbReference type="ChEBI" id="CHEBI:60240"/>
        <label>1</label>
    </ligand>
</feature>
<dbReference type="HAMAP" id="MF_01974">
    <property type="entry name" value="MetAP_1"/>
    <property type="match status" value="1"/>
</dbReference>
<feature type="binding site" evidence="6">
    <location>
        <position position="77"/>
    </location>
    <ligand>
        <name>substrate</name>
    </ligand>
</feature>
<proteinExistence type="inferred from homology"/>
<feature type="domain" description="Peptidase M24" evidence="8">
    <location>
        <begin position="12"/>
        <end position="239"/>
    </location>
</feature>
<evidence type="ECO:0000256" key="5">
    <source>
        <dbReference type="ARBA" id="ARBA00022801"/>
    </source>
</evidence>
<dbReference type="EMBL" id="DVIU01000249">
    <property type="protein sequence ID" value="HIS37372.1"/>
    <property type="molecule type" value="Genomic_DNA"/>
</dbReference>
<feature type="binding site" evidence="6">
    <location>
        <position position="176"/>
    </location>
    <ligand>
        <name>substrate</name>
    </ligand>
</feature>
<comment type="subunit">
    <text evidence="6">Monomer.</text>
</comment>
<feature type="binding site" evidence="6">
    <location>
        <position position="201"/>
    </location>
    <ligand>
        <name>a divalent metal cation</name>
        <dbReference type="ChEBI" id="CHEBI:60240"/>
        <label>2</label>
        <note>catalytic</note>
    </ligand>
</feature>
<comment type="catalytic activity">
    <reaction evidence="6 7">
        <text>Release of N-terminal amino acids, preferentially methionine, from peptides and arylamides.</text>
        <dbReference type="EC" id="3.4.11.18"/>
    </reaction>
</comment>
<dbReference type="PANTHER" id="PTHR43330:SF27">
    <property type="entry name" value="METHIONINE AMINOPEPTIDASE"/>
    <property type="match status" value="1"/>
</dbReference>
<dbReference type="InterPro" id="IPR002467">
    <property type="entry name" value="Pept_M24A_MAP1"/>
</dbReference>
<evidence type="ECO:0000256" key="7">
    <source>
        <dbReference type="RuleBase" id="RU003653"/>
    </source>
</evidence>
<comment type="function">
    <text evidence="1 6">Removes the N-terminal methionine from nascent proteins. The N-terminal methionine is often cleaved when the second residue in the primary sequence is small and uncharged (Met-Ala-, Cys, Gly, Pro, Ser, Thr, or Val). Requires deformylation of the N(alpha)-formylated initiator methionine before it can be hydrolyzed.</text>
</comment>
<protein>
    <recommendedName>
        <fullName evidence="6 7">Methionine aminopeptidase</fullName>
        <shortName evidence="6">MAP</shortName>
        <shortName evidence="6">MetAP</shortName>
        <ecNumber evidence="6 7">3.4.11.18</ecNumber>
    </recommendedName>
    <alternativeName>
        <fullName evidence="6">Peptidase M</fullName>
    </alternativeName>
</protein>
<dbReference type="GO" id="GO:0006508">
    <property type="term" value="P:proteolysis"/>
    <property type="evidence" value="ECO:0007669"/>
    <property type="project" value="UniProtKB-KW"/>
</dbReference>
<evidence type="ECO:0000256" key="3">
    <source>
        <dbReference type="ARBA" id="ARBA00022670"/>
    </source>
</evidence>
<dbReference type="InterPro" id="IPR000994">
    <property type="entry name" value="Pept_M24"/>
</dbReference>
<dbReference type="PROSITE" id="PS00680">
    <property type="entry name" value="MAP_1"/>
    <property type="match status" value="1"/>
</dbReference>
<comment type="cofactor">
    <cofactor evidence="6">
        <name>Co(2+)</name>
        <dbReference type="ChEBI" id="CHEBI:48828"/>
    </cofactor>
    <cofactor evidence="6">
        <name>Zn(2+)</name>
        <dbReference type="ChEBI" id="CHEBI:29105"/>
    </cofactor>
    <cofactor evidence="6">
        <name>Mn(2+)</name>
        <dbReference type="ChEBI" id="CHEBI:29035"/>
    </cofactor>
    <cofactor evidence="6">
        <name>Fe(2+)</name>
        <dbReference type="ChEBI" id="CHEBI:29033"/>
    </cofactor>
    <text evidence="6">Binds 2 divalent metal cations per subunit. Has a high-affinity and a low affinity metal-binding site. The true nature of the physiological cofactor is under debate. The enzyme is active with cobalt, zinc, manganese or divalent iron ions. Most likely, methionine aminopeptidases function as mononuclear Fe(2+)-metalloproteases under physiological conditions, and the catalytically relevant metal-binding site has been assigned to the histidine-containing high-affinity site.</text>
</comment>
<evidence type="ECO:0000256" key="2">
    <source>
        <dbReference type="ARBA" id="ARBA00022438"/>
    </source>
</evidence>
<feature type="binding site" evidence="6">
    <location>
        <position position="106"/>
    </location>
    <ligand>
        <name>a divalent metal cation</name>
        <dbReference type="ChEBI" id="CHEBI:60240"/>
        <label>2</label>
        <note>catalytic</note>
    </ligand>
</feature>
<organism evidence="9 10">
    <name type="scientific">Candidatus Scatousia excrementigallinarum</name>
    <dbReference type="NCBI Taxonomy" id="2840935"/>
    <lineage>
        <taxon>Bacteria</taxon>
        <taxon>Candidatus Scatousia</taxon>
    </lineage>
</organism>
<dbReference type="InterPro" id="IPR036005">
    <property type="entry name" value="Creatinase/aminopeptidase-like"/>
</dbReference>
<keyword evidence="4 6" id="KW-0479">Metal-binding</keyword>
<dbReference type="SUPFAM" id="SSF55920">
    <property type="entry name" value="Creatinase/aminopeptidase"/>
    <property type="match status" value="1"/>
</dbReference>
<dbReference type="Pfam" id="PF00557">
    <property type="entry name" value="Peptidase_M24"/>
    <property type="match status" value="1"/>
</dbReference>
<dbReference type="EC" id="3.4.11.18" evidence="6 7"/>
<name>A0A9D1F1K8_9BACT</name>
<dbReference type="PRINTS" id="PR00599">
    <property type="entry name" value="MAPEPTIDASE"/>
</dbReference>
<dbReference type="Proteomes" id="UP000823928">
    <property type="component" value="Unassembled WGS sequence"/>
</dbReference>
<dbReference type="InterPro" id="IPR001714">
    <property type="entry name" value="Pept_M24_MAP"/>
</dbReference>
<evidence type="ECO:0000313" key="9">
    <source>
        <dbReference type="EMBL" id="HIS37372.1"/>
    </source>
</evidence>
<evidence type="ECO:0000256" key="6">
    <source>
        <dbReference type="HAMAP-Rule" id="MF_01974"/>
    </source>
</evidence>
<evidence type="ECO:0000256" key="4">
    <source>
        <dbReference type="ARBA" id="ARBA00022723"/>
    </source>
</evidence>
<comment type="caution">
    <text evidence="9">The sequence shown here is derived from an EMBL/GenBank/DDBJ whole genome shotgun (WGS) entry which is preliminary data.</text>
</comment>
<feature type="binding site" evidence="6">
    <location>
        <position position="232"/>
    </location>
    <ligand>
        <name>a divalent metal cation</name>
        <dbReference type="ChEBI" id="CHEBI:60240"/>
        <label>1</label>
    </ligand>
</feature>
<evidence type="ECO:0000256" key="1">
    <source>
        <dbReference type="ARBA" id="ARBA00002521"/>
    </source>
</evidence>
<dbReference type="GO" id="GO:0046872">
    <property type="term" value="F:metal ion binding"/>
    <property type="evidence" value="ECO:0007669"/>
    <property type="project" value="UniProtKB-UniRule"/>
</dbReference>